<evidence type="ECO:0000256" key="1">
    <source>
        <dbReference type="ARBA" id="ARBA00022603"/>
    </source>
</evidence>
<dbReference type="InterPro" id="IPR010280">
    <property type="entry name" value="U5_MeTrfase_fam"/>
</dbReference>
<keyword evidence="2 4" id="KW-0808">Transferase</keyword>
<evidence type="ECO:0000256" key="3">
    <source>
        <dbReference type="ARBA" id="ARBA00022691"/>
    </source>
</evidence>
<dbReference type="PROSITE" id="PS51687">
    <property type="entry name" value="SAM_MT_RNA_M5U"/>
    <property type="match status" value="1"/>
</dbReference>
<dbReference type="FunFam" id="2.40.50.1070:FF:000003">
    <property type="entry name" value="23S rRNA (Uracil-5-)-methyltransferase RumA"/>
    <property type="match status" value="1"/>
</dbReference>
<keyword evidence="1 4" id="KW-0489">Methyltransferase</keyword>
<dbReference type="NCBIfam" id="TIGR00479">
    <property type="entry name" value="rumA"/>
    <property type="match status" value="1"/>
</dbReference>
<feature type="active site" evidence="5">
    <location>
        <position position="426"/>
    </location>
</feature>
<feature type="active site" description="Nucleophile" evidence="4">
    <location>
        <position position="426"/>
    </location>
</feature>
<dbReference type="Pfam" id="PF05958">
    <property type="entry name" value="tRNA_U5-meth_tr"/>
    <property type="match status" value="1"/>
</dbReference>
<dbReference type="PROSITE" id="PS01231">
    <property type="entry name" value="TRMA_2"/>
    <property type="match status" value="1"/>
</dbReference>
<dbReference type="InterPro" id="IPR029063">
    <property type="entry name" value="SAM-dependent_MTases_sf"/>
</dbReference>
<feature type="binding site" evidence="4">
    <location>
        <position position="329"/>
    </location>
    <ligand>
        <name>S-adenosyl-L-methionine</name>
        <dbReference type="ChEBI" id="CHEBI:59789"/>
    </ligand>
</feature>
<evidence type="ECO:0000259" key="6">
    <source>
        <dbReference type="PROSITE" id="PS50926"/>
    </source>
</evidence>
<feature type="binding site" evidence="4">
    <location>
        <position position="300"/>
    </location>
    <ligand>
        <name>S-adenosyl-L-methionine</name>
        <dbReference type="ChEBI" id="CHEBI:59789"/>
    </ligand>
</feature>
<comment type="similarity">
    <text evidence="4">Belongs to the class I-like SAM-binding methyltransferase superfamily. RNA M5U methyltransferase family.</text>
</comment>
<dbReference type="OrthoDB" id="9804590at2"/>
<dbReference type="AlphaFoldDB" id="A0A2N0VJS0"/>
<dbReference type="Gene3D" id="2.40.50.1070">
    <property type="match status" value="1"/>
</dbReference>
<feature type="binding site" evidence="4">
    <location>
        <position position="350"/>
    </location>
    <ligand>
        <name>S-adenosyl-L-methionine</name>
        <dbReference type="ChEBI" id="CHEBI:59789"/>
    </ligand>
</feature>
<dbReference type="InterPro" id="IPR030390">
    <property type="entry name" value="MeTrfase_TrmA_AS"/>
</dbReference>
<dbReference type="SUPFAM" id="SSF53335">
    <property type="entry name" value="S-adenosyl-L-methionine-dependent methyltransferases"/>
    <property type="match status" value="1"/>
</dbReference>
<sequence length="468" mass="53070">MALKKGSEVELTIESTAFKGKGIAKHDGIAVFVPGTAPGDIVKARITRKKKSFREAKVLELLKPSPQRIEPKCSHANVCGGCTWQHLPYTEQIKHKEQHVRDHIERIAHLDPEVVKPILGCDQEFYYRNKMEYSFGTKRWLTEEEIQRDEYVDDSAFAAGLHAPGRFDKILNLNECHLQDPISYQLLDFVRNSCIQNNIAAFDTYKKEGFMRHLVIRNSHFTDDLMVNLVTFRDEPDTMESIKTALLENFPQITTIVNNVNDQPNPTAVGRFEHVLHGPGYIVDQIGNHSFKIHANAFFQTNTRQAEKLYSVAREYAELDNGGHLFDLYCGVGTLSLYMADKADKVTGIEIVDVAVENANFNAQENGVENAEFVLGDMKDTFNDDFLAQNGQPDCVITDPPRSGMHPDVVEQLCNLDVDRLVYVSCNPSTMARDLEKLKEFYVVESVQPVDMFPQTYHIEAVAKLTRR</sequence>
<dbReference type="RefSeq" id="WP_101071723.1">
    <property type="nucleotide sequence ID" value="NZ_PISP01000001.1"/>
</dbReference>
<dbReference type="Gene3D" id="3.40.50.150">
    <property type="entry name" value="Vaccinia Virus protein VP39"/>
    <property type="match status" value="1"/>
</dbReference>
<dbReference type="PANTHER" id="PTHR11061:SF30">
    <property type="entry name" value="TRNA (URACIL(54)-C(5))-METHYLTRANSFERASE"/>
    <property type="match status" value="1"/>
</dbReference>
<dbReference type="InterPro" id="IPR012340">
    <property type="entry name" value="NA-bd_OB-fold"/>
</dbReference>
<dbReference type="Proteomes" id="UP000233398">
    <property type="component" value="Unassembled WGS sequence"/>
</dbReference>
<keyword evidence="3 4" id="KW-0949">S-adenosyl-L-methionine</keyword>
<dbReference type="Gene3D" id="2.40.50.140">
    <property type="entry name" value="Nucleic acid-binding proteins"/>
    <property type="match status" value="1"/>
</dbReference>
<comment type="caution">
    <text evidence="7">The sequence shown here is derived from an EMBL/GenBank/DDBJ whole genome shotgun (WGS) entry which is preliminary data.</text>
</comment>
<dbReference type="PANTHER" id="PTHR11061">
    <property type="entry name" value="RNA M5U METHYLTRANSFERASE"/>
    <property type="match status" value="1"/>
</dbReference>
<organism evidence="7 8">
    <name type="scientific">Rhodohalobacter barkolensis</name>
    <dbReference type="NCBI Taxonomy" id="2053187"/>
    <lineage>
        <taxon>Bacteria</taxon>
        <taxon>Pseudomonadati</taxon>
        <taxon>Balneolota</taxon>
        <taxon>Balneolia</taxon>
        <taxon>Balneolales</taxon>
        <taxon>Balneolaceae</taxon>
        <taxon>Rhodohalobacter</taxon>
    </lineage>
</organism>
<accession>A0A2N0VJS0</accession>
<dbReference type="CDD" id="cd02440">
    <property type="entry name" value="AdoMet_MTases"/>
    <property type="match status" value="1"/>
</dbReference>
<feature type="binding site" evidence="4">
    <location>
        <position position="399"/>
    </location>
    <ligand>
        <name>S-adenosyl-L-methionine</name>
        <dbReference type="ChEBI" id="CHEBI:59789"/>
    </ligand>
</feature>
<keyword evidence="8" id="KW-1185">Reference proteome</keyword>
<evidence type="ECO:0000256" key="2">
    <source>
        <dbReference type="ARBA" id="ARBA00022679"/>
    </source>
</evidence>
<dbReference type="PROSITE" id="PS50926">
    <property type="entry name" value="TRAM"/>
    <property type="match status" value="1"/>
</dbReference>
<evidence type="ECO:0000256" key="4">
    <source>
        <dbReference type="PROSITE-ProRule" id="PRU01024"/>
    </source>
</evidence>
<dbReference type="SUPFAM" id="SSF50249">
    <property type="entry name" value="Nucleic acid-binding proteins"/>
    <property type="match status" value="1"/>
</dbReference>
<evidence type="ECO:0000313" key="8">
    <source>
        <dbReference type="Proteomes" id="UP000233398"/>
    </source>
</evidence>
<dbReference type="FunFam" id="2.40.50.140:FF:000097">
    <property type="entry name" value="23S rRNA (uracil(1939)-C(5))-methyltransferase RlmD"/>
    <property type="match status" value="1"/>
</dbReference>
<dbReference type="GO" id="GO:0070041">
    <property type="term" value="F:rRNA (uridine-C5-)-methyltransferase activity"/>
    <property type="evidence" value="ECO:0007669"/>
    <property type="project" value="UniProtKB-ARBA"/>
</dbReference>
<evidence type="ECO:0000313" key="7">
    <source>
        <dbReference type="EMBL" id="PKD44431.1"/>
    </source>
</evidence>
<gene>
    <name evidence="7" type="ORF">CWD77_02895</name>
</gene>
<reference evidence="7 8" key="1">
    <citation type="submission" date="2017-11" db="EMBL/GenBank/DDBJ databases">
        <title>Rhodohalobacter 15182 sp. nov., isolated from a salt lake.</title>
        <authorList>
            <person name="Han S."/>
        </authorList>
    </citation>
    <scope>NUCLEOTIDE SEQUENCE [LARGE SCALE GENOMIC DNA]</scope>
    <source>
        <strain evidence="7 8">15182</strain>
    </source>
</reference>
<evidence type="ECO:0000256" key="5">
    <source>
        <dbReference type="PROSITE-ProRule" id="PRU10015"/>
    </source>
</evidence>
<dbReference type="PROSITE" id="PS01230">
    <property type="entry name" value="TRMA_1"/>
    <property type="match status" value="1"/>
</dbReference>
<feature type="domain" description="TRAM" evidence="6">
    <location>
        <begin position="2"/>
        <end position="60"/>
    </location>
</feature>
<dbReference type="FunFam" id="3.40.50.150:FF:000009">
    <property type="entry name" value="23S rRNA (Uracil(1939)-C(5))-methyltransferase RlmD"/>
    <property type="match status" value="1"/>
</dbReference>
<name>A0A2N0VJS0_9BACT</name>
<dbReference type="InterPro" id="IPR030391">
    <property type="entry name" value="MeTrfase_TrmA_CS"/>
</dbReference>
<protein>
    <submittedName>
        <fullName evidence="7">23S rRNA (Uracil(1939)-C(5))-methyltransferase RlmD</fullName>
    </submittedName>
</protein>
<dbReference type="EMBL" id="PISP01000001">
    <property type="protein sequence ID" value="PKD44431.1"/>
    <property type="molecule type" value="Genomic_DNA"/>
</dbReference>
<dbReference type="Pfam" id="PF01938">
    <property type="entry name" value="TRAM"/>
    <property type="match status" value="1"/>
</dbReference>
<proteinExistence type="inferred from homology"/>
<dbReference type="InterPro" id="IPR002792">
    <property type="entry name" value="TRAM_dom"/>
</dbReference>